<dbReference type="EMBL" id="JAPFFF010000003">
    <property type="protein sequence ID" value="KAK8893335.1"/>
    <property type="molecule type" value="Genomic_DNA"/>
</dbReference>
<gene>
    <name evidence="5" type="ORF">M9Y10_021752</name>
</gene>
<dbReference type="CDD" id="cd00590">
    <property type="entry name" value="RRM_SF"/>
    <property type="match status" value="3"/>
</dbReference>
<proteinExistence type="predicted"/>
<dbReference type="SMART" id="SM00360">
    <property type="entry name" value="RRM"/>
    <property type="match status" value="4"/>
</dbReference>
<dbReference type="Proteomes" id="UP001470230">
    <property type="component" value="Unassembled WGS sequence"/>
</dbReference>
<evidence type="ECO:0000256" key="2">
    <source>
        <dbReference type="ARBA" id="ARBA00022884"/>
    </source>
</evidence>
<feature type="domain" description="RRM" evidence="4">
    <location>
        <begin position="262"/>
        <end position="345"/>
    </location>
</feature>
<comment type="caution">
    <text evidence="5">The sequence shown here is derived from an EMBL/GenBank/DDBJ whole genome shotgun (WGS) entry which is preliminary data.</text>
</comment>
<accession>A0ABR2KQD3</accession>
<dbReference type="Pfam" id="PF00076">
    <property type="entry name" value="RRM_1"/>
    <property type="match status" value="2"/>
</dbReference>
<dbReference type="InterPro" id="IPR035979">
    <property type="entry name" value="RBD_domain_sf"/>
</dbReference>
<feature type="domain" description="RRM" evidence="4">
    <location>
        <begin position="336"/>
        <end position="410"/>
    </location>
</feature>
<protein>
    <recommendedName>
        <fullName evidence="4">RRM domain-containing protein</fullName>
    </recommendedName>
</protein>
<keyword evidence="2 3" id="KW-0694">RNA-binding</keyword>
<sequence>MSRKNYYNNQKNYQPFLYIIDSVHESFDLCKYDKDIKLFEPHISFINSFNQEGSKVFLAFRKNIQKEQLYSIFQNDVNPDQLIQIPQLPNEEFENFPNEISLCPIPKCFYKKDDLESFLKKIDSSVKIYTEFDYRDIKTKNRCNSAIFYQFLNNLKFKDCSPHAYKSQTEALPIVFVKHIPKKLELFYILDLFGHYLKERVYTHIEKTPSDSTEFYSIRLAFKDIKAAEHAVDLFNFSQIDGQEINANLFITTNYLNKINGWKLIVEGIPDDLTSHQIYKAFIPFGKIYEASVIKSTDSPPYGTIQYFDRDVALDVEKRVNQAILNGCKINIFHERKIIIKNFSTITKEEIQDYFGDFQPISIKIVENNVEERPDVFISFRSEFEAANAIERALNMHSMGMNLFASFIEHSNDIVFSEDDSIYLSGLPNNYTQMKLIDLCKVYGMLMNVKIVSNYQKNGDFANGFVKFQSQESAKNALTKMEGLTLDGNLVTVSPYQEKRPKR</sequence>
<organism evidence="5 6">
    <name type="scientific">Tritrichomonas musculus</name>
    <dbReference type="NCBI Taxonomy" id="1915356"/>
    <lineage>
        <taxon>Eukaryota</taxon>
        <taxon>Metamonada</taxon>
        <taxon>Parabasalia</taxon>
        <taxon>Tritrichomonadida</taxon>
        <taxon>Tritrichomonadidae</taxon>
        <taxon>Tritrichomonas</taxon>
    </lineage>
</organism>
<evidence type="ECO:0000256" key="1">
    <source>
        <dbReference type="ARBA" id="ARBA00022737"/>
    </source>
</evidence>
<evidence type="ECO:0000259" key="4">
    <source>
        <dbReference type="PROSITE" id="PS50102"/>
    </source>
</evidence>
<dbReference type="SUPFAM" id="SSF54928">
    <property type="entry name" value="RNA-binding domain, RBD"/>
    <property type="match status" value="2"/>
</dbReference>
<evidence type="ECO:0000313" key="6">
    <source>
        <dbReference type="Proteomes" id="UP001470230"/>
    </source>
</evidence>
<feature type="domain" description="RRM" evidence="4">
    <location>
        <begin position="420"/>
        <end position="498"/>
    </location>
</feature>
<name>A0ABR2KQD3_9EUKA</name>
<evidence type="ECO:0000256" key="3">
    <source>
        <dbReference type="PROSITE-ProRule" id="PRU00176"/>
    </source>
</evidence>
<dbReference type="InterPro" id="IPR000504">
    <property type="entry name" value="RRM_dom"/>
</dbReference>
<dbReference type="Gene3D" id="3.30.70.330">
    <property type="match status" value="4"/>
</dbReference>
<dbReference type="InterPro" id="IPR012677">
    <property type="entry name" value="Nucleotide-bd_a/b_plait_sf"/>
</dbReference>
<keyword evidence="6" id="KW-1185">Reference proteome</keyword>
<keyword evidence="1" id="KW-0677">Repeat</keyword>
<reference evidence="5 6" key="1">
    <citation type="submission" date="2024-04" db="EMBL/GenBank/DDBJ databases">
        <title>Tritrichomonas musculus Genome.</title>
        <authorList>
            <person name="Alves-Ferreira E."/>
            <person name="Grigg M."/>
            <person name="Lorenzi H."/>
            <person name="Galac M."/>
        </authorList>
    </citation>
    <scope>NUCLEOTIDE SEQUENCE [LARGE SCALE GENOMIC DNA]</scope>
    <source>
        <strain evidence="5 6">EAF2021</strain>
    </source>
</reference>
<evidence type="ECO:0000313" key="5">
    <source>
        <dbReference type="EMBL" id="KAK8893335.1"/>
    </source>
</evidence>
<dbReference type="PANTHER" id="PTHR24012">
    <property type="entry name" value="RNA BINDING PROTEIN"/>
    <property type="match status" value="1"/>
</dbReference>
<dbReference type="PROSITE" id="PS50102">
    <property type="entry name" value="RRM"/>
    <property type="match status" value="3"/>
</dbReference>